<proteinExistence type="predicted"/>
<dbReference type="OrthoDB" id="2414723at2759"/>
<feature type="region of interest" description="Disordered" evidence="1">
    <location>
        <begin position="272"/>
        <end position="293"/>
    </location>
</feature>
<dbReference type="Gene3D" id="3.30.710.10">
    <property type="entry name" value="Potassium Channel Kv1.1, Chain A"/>
    <property type="match status" value="1"/>
</dbReference>
<dbReference type="AlphaFoldDB" id="A0A8J8NK51"/>
<dbReference type="InterPro" id="IPR001646">
    <property type="entry name" value="5peptide_repeat"/>
</dbReference>
<dbReference type="InterPro" id="IPR000210">
    <property type="entry name" value="BTB/POZ_dom"/>
</dbReference>
<feature type="compositionally biased region" description="Gly residues" evidence="1">
    <location>
        <begin position="283"/>
        <end position="293"/>
    </location>
</feature>
<reference evidence="3" key="1">
    <citation type="submission" date="2019-06" db="EMBL/GenBank/DDBJ databases">
        <authorList>
            <person name="Zheng W."/>
        </authorList>
    </citation>
    <scope>NUCLEOTIDE SEQUENCE</scope>
    <source>
        <strain evidence="3">QDHG01</strain>
    </source>
</reference>
<dbReference type="Pfam" id="PF02214">
    <property type="entry name" value="BTB_2"/>
    <property type="match status" value="1"/>
</dbReference>
<dbReference type="SUPFAM" id="SSF141571">
    <property type="entry name" value="Pentapeptide repeat-like"/>
    <property type="match status" value="1"/>
</dbReference>
<feature type="domain" description="BTB" evidence="2">
    <location>
        <begin position="10"/>
        <end position="112"/>
    </location>
</feature>
<evidence type="ECO:0000313" key="4">
    <source>
        <dbReference type="Proteomes" id="UP000785679"/>
    </source>
</evidence>
<dbReference type="SMART" id="SM00225">
    <property type="entry name" value="BTB"/>
    <property type="match status" value="1"/>
</dbReference>
<keyword evidence="4" id="KW-1185">Reference proteome</keyword>
<dbReference type="InterPro" id="IPR011333">
    <property type="entry name" value="SKP1/BTB/POZ_sf"/>
</dbReference>
<protein>
    <recommendedName>
        <fullName evidence="2">BTB domain-containing protein</fullName>
    </recommendedName>
</protein>
<dbReference type="EMBL" id="RRYP01013252">
    <property type="protein sequence ID" value="TNV76613.1"/>
    <property type="molecule type" value="Genomic_DNA"/>
</dbReference>
<dbReference type="PANTHER" id="PTHR14136">
    <property type="entry name" value="BTB_POZ DOMAIN-CONTAINING PROTEIN KCTD9"/>
    <property type="match status" value="1"/>
</dbReference>
<evidence type="ECO:0000256" key="1">
    <source>
        <dbReference type="SAM" id="MobiDB-lite"/>
    </source>
</evidence>
<dbReference type="CDD" id="cd18376">
    <property type="entry name" value="BTB_POZ_FIP2-like"/>
    <property type="match status" value="1"/>
</dbReference>
<dbReference type="PANTHER" id="PTHR14136:SF17">
    <property type="entry name" value="BTB_POZ DOMAIN-CONTAINING PROTEIN KCTD9"/>
    <property type="match status" value="1"/>
</dbReference>
<accession>A0A8J8NK51</accession>
<dbReference type="Proteomes" id="UP000785679">
    <property type="component" value="Unassembled WGS sequence"/>
</dbReference>
<comment type="caution">
    <text evidence="3">The sequence shown here is derived from an EMBL/GenBank/DDBJ whole genome shotgun (WGS) entry which is preliminary data.</text>
</comment>
<dbReference type="Pfam" id="PF13599">
    <property type="entry name" value="Pentapeptide_4"/>
    <property type="match status" value="1"/>
</dbReference>
<evidence type="ECO:0000259" key="2">
    <source>
        <dbReference type="SMART" id="SM00225"/>
    </source>
</evidence>
<evidence type="ECO:0000313" key="3">
    <source>
        <dbReference type="EMBL" id="TNV76613.1"/>
    </source>
</evidence>
<dbReference type="InterPro" id="IPR051082">
    <property type="entry name" value="Pentapeptide-BTB/POZ_domain"/>
</dbReference>
<organism evidence="3 4">
    <name type="scientific">Halteria grandinella</name>
    <dbReference type="NCBI Taxonomy" id="5974"/>
    <lineage>
        <taxon>Eukaryota</taxon>
        <taxon>Sar</taxon>
        <taxon>Alveolata</taxon>
        <taxon>Ciliophora</taxon>
        <taxon>Intramacronucleata</taxon>
        <taxon>Spirotrichea</taxon>
        <taxon>Stichotrichia</taxon>
        <taxon>Sporadotrichida</taxon>
        <taxon>Halteriidae</taxon>
        <taxon>Halteria</taxon>
    </lineage>
</organism>
<dbReference type="Gene3D" id="2.160.20.80">
    <property type="entry name" value="E3 ubiquitin-protein ligase SopA"/>
    <property type="match status" value="1"/>
</dbReference>
<sequence>MESLNQSFPKIVRLIVGGVLFETSIETLCADPNSMLAAMFSGRHNVMKDDEGRYFIDRDGTHFRYILNYLRDGNTYIPFDNQQLVDELYEEVQFFNIENLLHKLDAERSSGAKKIDYFKLLELINTATKPLQMPGLKLSSCPLSYLNLDKSNMRGCDFSSVQGIEVSFQSANLQNCNFNEALLRSANFRDAHVSKSTFIGTNMMYADMLRIVAKDCSFVRARLSNADLREGDFENSNFNEASMFSVNLERASLHLCTMTDANLERANISNLRSAPDRGNANPGAGGGVAGADN</sequence>
<dbReference type="Pfam" id="PF00805">
    <property type="entry name" value="Pentapeptide"/>
    <property type="match status" value="1"/>
</dbReference>
<dbReference type="SUPFAM" id="SSF54695">
    <property type="entry name" value="POZ domain"/>
    <property type="match status" value="1"/>
</dbReference>
<name>A0A8J8NK51_HALGN</name>
<dbReference type="InterPro" id="IPR003131">
    <property type="entry name" value="T1-type_BTB"/>
</dbReference>
<dbReference type="GO" id="GO:0051260">
    <property type="term" value="P:protein homooligomerization"/>
    <property type="evidence" value="ECO:0007669"/>
    <property type="project" value="InterPro"/>
</dbReference>
<gene>
    <name evidence="3" type="ORF">FGO68_gene8367</name>
</gene>